<dbReference type="Proteomes" id="UP001206925">
    <property type="component" value="Unassembled WGS sequence"/>
</dbReference>
<accession>A0AAD5GX54</accession>
<evidence type="ECO:0000313" key="1">
    <source>
        <dbReference type="EMBL" id="KAI7756279.1"/>
    </source>
</evidence>
<dbReference type="AlphaFoldDB" id="A0AAD5GX54"/>
<evidence type="ECO:0000313" key="2">
    <source>
        <dbReference type="Proteomes" id="UP001206925"/>
    </source>
</evidence>
<feature type="non-terminal residue" evidence="1">
    <location>
        <position position="1"/>
    </location>
</feature>
<sequence>GLRTASVVGFCRGFANEDDGKWYVYKNALNVLFRYFSRLQGCREMACLGAGKSQKLYRCSGVVSTETLLMYCLGYWKATGADKPVT</sequence>
<comment type="caution">
    <text evidence="1">The sequence shown here is derived from an EMBL/GenBank/DDBJ whole genome shotgun (WGS) entry which is preliminary data.</text>
</comment>
<keyword evidence="2" id="KW-1185">Reference proteome</keyword>
<organism evidence="1 2">
    <name type="scientific">Ambrosia artemisiifolia</name>
    <name type="common">Common ragweed</name>
    <dbReference type="NCBI Taxonomy" id="4212"/>
    <lineage>
        <taxon>Eukaryota</taxon>
        <taxon>Viridiplantae</taxon>
        <taxon>Streptophyta</taxon>
        <taxon>Embryophyta</taxon>
        <taxon>Tracheophyta</taxon>
        <taxon>Spermatophyta</taxon>
        <taxon>Magnoliopsida</taxon>
        <taxon>eudicotyledons</taxon>
        <taxon>Gunneridae</taxon>
        <taxon>Pentapetalae</taxon>
        <taxon>asterids</taxon>
        <taxon>campanulids</taxon>
        <taxon>Asterales</taxon>
        <taxon>Asteraceae</taxon>
        <taxon>Asteroideae</taxon>
        <taxon>Heliantheae alliance</taxon>
        <taxon>Heliantheae</taxon>
        <taxon>Ambrosia</taxon>
    </lineage>
</organism>
<dbReference type="EMBL" id="JAMZMK010000479">
    <property type="protein sequence ID" value="KAI7756279.1"/>
    <property type="molecule type" value="Genomic_DNA"/>
</dbReference>
<reference evidence="1" key="1">
    <citation type="submission" date="2022-06" db="EMBL/GenBank/DDBJ databases">
        <title>Uncovering the hologenomic basis of an extraordinary plant invasion.</title>
        <authorList>
            <person name="Bieker V.C."/>
            <person name="Martin M.D."/>
            <person name="Gilbert T."/>
            <person name="Hodgins K."/>
            <person name="Battlay P."/>
            <person name="Petersen B."/>
            <person name="Wilson J."/>
        </authorList>
    </citation>
    <scope>NUCLEOTIDE SEQUENCE</scope>
    <source>
        <strain evidence="1">AA19_3_7</strain>
        <tissue evidence="1">Leaf</tissue>
    </source>
</reference>
<protein>
    <submittedName>
        <fullName evidence="1">Uncharacterized protein</fullName>
    </submittedName>
</protein>
<name>A0AAD5GX54_AMBAR</name>
<gene>
    <name evidence="1" type="ORF">M8C21_032824</name>
</gene>
<proteinExistence type="predicted"/>